<dbReference type="RefSeq" id="WP_192868007.1">
    <property type="nucleotide sequence ID" value="NZ_BDGJ01000002.1"/>
</dbReference>
<dbReference type="Pfam" id="PF04015">
    <property type="entry name" value="DUF362"/>
    <property type="match status" value="1"/>
</dbReference>
<accession>A0A1Z5HND8</accession>
<dbReference type="AlphaFoldDB" id="A0A1Z5HND8"/>
<feature type="domain" description="DUF362" evidence="1">
    <location>
        <begin position="34"/>
        <end position="232"/>
    </location>
</feature>
<sequence>MSVALTKVNHILESLRRVIELCQGFKGLKPNDKILLKPNMVMRGRRNQPPHGQVTSVTVVEGMISLLREAGCSKIEIADGGVIHPELRLNTFTAYEWAGYVEMAERLNVPLIDLNEGPFVMVDLEGLKVQIARRVLDADFVINLPVLKTHHQTQVSLGLKNLKGILSFKSKKDFHGYGLERMIALLGTKVKVDLTVIDGTFAMQKGPVGEDVHRTDLLVAGKDILQVDIVGSRLLGIEPEQVGHLRIFAELTDRSLTVEPGEIRGEKVEELRKPLEWVDRWPRDLMQRYNISGIRMEDPGVSICSGCGFGIFAALNKFFRENAGANFQGIEICMGRETIASPEASKVFCLGKCACDANRKHPNAVLIRGCPPSVQKMYECFKKELTPAHA</sequence>
<dbReference type="EMBL" id="BDGJ01000002">
    <property type="protein sequence ID" value="GAW90968.1"/>
    <property type="molecule type" value="Genomic_DNA"/>
</dbReference>
<gene>
    <name evidence="2" type="ORF">KKC1_01300</name>
</gene>
<organism evidence="2 3">
    <name type="scientific">Calderihabitans maritimus</name>
    <dbReference type="NCBI Taxonomy" id="1246530"/>
    <lineage>
        <taxon>Bacteria</taxon>
        <taxon>Bacillati</taxon>
        <taxon>Bacillota</taxon>
        <taxon>Clostridia</taxon>
        <taxon>Neomoorellales</taxon>
        <taxon>Calderihabitantaceae</taxon>
        <taxon>Calderihabitans</taxon>
    </lineage>
</organism>
<evidence type="ECO:0000313" key="3">
    <source>
        <dbReference type="Proteomes" id="UP000197032"/>
    </source>
</evidence>
<evidence type="ECO:0000259" key="1">
    <source>
        <dbReference type="Pfam" id="PF04015"/>
    </source>
</evidence>
<dbReference type="InterPro" id="IPR007160">
    <property type="entry name" value="DUF362"/>
</dbReference>
<comment type="caution">
    <text evidence="2">The sequence shown here is derived from an EMBL/GenBank/DDBJ whole genome shotgun (WGS) entry which is preliminary data.</text>
</comment>
<name>A0A1Z5HND8_9FIRM</name>
<proteinExistence type="predicted"/>
<dbReference type="Proteomes" id="UP000197032">
    <property type="component" value="Unassembled WGS sequence"/>
</dbReference>
<keyword evidence="3" id="KW-1185">Reference proteome</keyword>
<protein>
    <recommendedName>
        <fullName evidence="1">DUF362 domain-containing protein</fullName>
    </recommendedName>
</protein>
<reference evidence="3" key="1">
    <citation type="journal article" date="2017" name="Appl. Environ. Microbiol.">
        <title>Genomic analysis of Calderihabitans maritimus KKC1, a thermophilic hydrogenogenic carboxydotrophic bacterium isolated from marine sediment.</title>
        <authorList>
            <person name="Omae K."/>
            <person name="Yoneda Y."/>
            <person name="Fukuyama Y."/>
            <person name="Yoshida T."/>
            <person name="Sako Y."/>
        </authorList>
    </citation>
    <scope>NUCLEOTIDE SEQUENCE [LARGE SCALE GENOMIC DNA]</scope>
    <source>
        <strain evidence="3">KKC1</strain>
    </source>
</reference>
<evidence type="ECO:0000313" key="2">
    <source>
        <dbReference type="EMBL" id="GAW90968.1"/>
    </source>
</evidence>